<dbReference type="RefSeq" id="WP_064594042.1">
    <property type="nucleotide sequence ID" value="NZ_LYRP01000001.1"/>
</dbReference>
<sequence length="258" mass="29112">MNDTDTLFLAGLSDGSVYAVFQPVINRTNRLIGFEILIRWKNDNQILLPDAFLPMIKSKKTWLALADYLINIAVNKINAYQGCYFFSFNISGAEVINERFVEMIINSQKKLFSADWIRLLAIEFSEKIKLNGNVRIAGVMNTLQDIGCTLYLDDILSYDSTIYPLQVIKFNGVKIDRNVVDKIENSEICISLIKTIIYFCSLTGAVCVAEGVENNNQLNMLRTMGVGFFQGYLISTPIEDAVLNDFVNSYGRAKKSFS</sequence>
<dbReference type="InterPro" id="IPR035919">
    <property type="entry name" value="EAL_sf"/>
</dbReference>
<dbReference type="Gene3D" id="3.20.20.450">
    <property type="entry name" value="EAL domain"/>
    <property type="match status" value="1"/>
</dbReference>
<dbReference type="SMART" id="SM00052">
    <property type="entry name" value="EAL"/>
    <property type="match status" value="1"/>
</dbReference>
<keyword evidence="3" id="KW-1185">Reference proteome</keyword>
<protein>
    <recommendedName>
        <fullName evidence="1">EAL domain-containing protein</fullName>
    </recommendedName>
</protein>
<dbReference type="PANTHER" id="PTHR33121">
    <property type="entry name" value="CYCLIC DI-GMP PHOSPHODIESTERASE PDEF"/>
    <property type="match status" value="1"/>
</dbReference>
<dbReference type="OrthoDB" id="6606424at2"/>
<gene>
    <name evidence="2" type="ORF">A9B99_01780</name>
</gene>
<organism evidence="2 3">
    <name type="scientific">Mangrovibacter phragmitis</name>
    <dbReference type="NCBI Taxonomy" id="1691903"/>
    <lineage>
        <taxon>Bacteria</taxon>
        <taxon>Pseudomonadati</taxon>
        <taxon>Pseudomonadota</taxon>
        <taxon>Gammaproteobacteria</taxon>
        <taxon>Enterobacterales</taxon>
        <taxon>Enterobacteriaceae</taxon>
        <taxon>Mangrovibacter</taxon>
    </lineage>
</organism>
<dbReference type="Proteomes" id="UP000078225">
    <property type="component" value="Unassembled WGS sequence"/>
</dbReference>
<dbReference type="GO" id="GO:0071111">
    <property type="term" value="F:cyclic-guanylate-specific phosphodiesterase activity"/>
    <property type="evidence" value="ECO:0007669"/>
    <property type="project" value="InterPro"/>
</dbReference>
<dbReference type="InterPro" id="IPR050706">
    <property type="entry name" value="Cyclic-di-GMP_PDE-like"/>
</dbReference>
<proteinExistence type="predicted"/>
<dbReference type="SUPFAM" id="SSF141868">
    <property type="entry name" value="EAL domain-like"/>
    <property type="match status" value="1"/>
</dbReference>
<dbReference type="AlphaFoldDB" id="A0A1B7L879"/>
<comment type="caution">
    <text evidence="2">The sequence shown here is derived from an EMBL/GenBank/DDBJ whole genome shotgun (WGS) entry which is preliminary data.</text>
</comment>
<evidence type="ECO:0000313" key="2">
    <source>
        <dbReference type="EMBL" id="OAT78486.1"/>
    </source>
</evidence>
<dbReference type="CDD" id="cd01948">
    <property type="entry name" value="EAL"/>
    <property type="match status" value="1"/>
</dbReference>
<accession>A0A1B7L879</accession>
<dbReference type="PANTHER" id="PTHR33121:SF71">
    <property type="entry name" value="OXYGEN SENSOR PROTEIN DOSP"/>
    <property type="match status" value="1"/>
</dbReference>
<evidence type="ECO:0000259" key="1">
    <source>
        <dbReference type="PROSITE" id="PS50883"/>
    </source>
</evidence>
<dbReference type="EMBL" id="LYRP01000001">
    <property type="protein sequence ID" value="OAT78486.1"/>
    <property type="molecule type" value="Genomic_DNA"/>
</dbReference>
<dbReference type="STRING" id="1691903.A9B99_01780"/>
<reference evidence="3" key="1">
    <citation type="submission" date="2016-05" db="EMBL/GenBank/DDBJ databases">
        <authorList>
            <person name="Behera P."/>
            <person name="Vaishampayan P."/>
            <person name="Singh N."/>
            <person name="Raina V."/>
            <person name="Suar M."/>
            <person name="Pattnaik A."/>
            <person name="Rastogi G."/>
        </authorList>
    </citation>
    <scope>NUCLEOTIDE SEQUENCE [LARGE SCALE GENOMIC DNA]</scope>
    <source>
        <strain evidence="3">MP23</strain>
    </source>
</reference>
<evidence type="ECO:0000313" key="3">
    <source>
        <dbReference type="Proteomes" id="UP000078225"/>
    </source>
</evidence>
<dbReference type="Pfam" id="PF00563">
    <property type="entry name" value="EAL"/>
    <property type="match status" value="1"/>
</dbReference>
<feature type="domain" description="EAL" evidence="1">
    <location>
        <begin position="1"/>
        <end position="251"/>
    </location>
</feature>
<dbReference type="PROSITE" id="PS50883">
    <property type="entry name" value="EAL"/>
    <property type="match status" value="1"/>
</dbReference>
<dbReference type="InterPro" id="IPR001633">
    <property type="entry name" value="EAL_dom"/>
</dbReference>
<name>A0A1B7L879_9ENTR</name>